<evidence type="ECO:0000259" key="2">
    <source>
        <dbReference type="Pfam" id="PF00567"/>
    </source>
</evidence>
<proteinExistence type="predicted"/>
<gene>
    <name evidence="3" type="ORF">WR25_10776</name>
</gene>
<dbReference type="AlphaFoldDB" id="A0A2A2JBD0"/>
<feature type="region of interest" description="Disordered" evidence="1">
    <location>
        <begin position="118"/>
        <end position="143"/>
    </location>
</feature>
<name>A0A2A2JBD0_9BILA</name>
<dbReference type="SUPFAM" id="SSF63748">
    <property type="entry name" value="Tudor/PWWP/MBT"/>
    <property type="match status" value="1"/>
</dbReference>
<keyword evidence="4" id="KW-1185">Reference proteome</keyword>
<dbReference type="InterPro" id="IPR002999">
    <property type="entry name" value="Tudor"/>
</dbReference>
<evidence type="ECO:0000256" key="1">
    <source>
        <dbReference type="SAM" id="MobiDB-lite"/>
    </source>
</evidence>
<dbReference type="Gene3D" id="2.30.30.140">
    <property type="match status" value="1"/>
</dbReference>
<evidence type="ECO:0000313" key="3">
    <source>
        <dbReference type="EMBL" id="PAV59078.1"/>
    </source>
</evidence>
<dbReference type="EMBL" id="LIAE01010543">
    <property type="protein sequence ID" value="PAV59078.1"/>
    <property type="molecule type" value="Genomic_DNA"/>
</dbReference>
<dbReference type="Pfam" id="PF00567">
    <property type="entry name" value="TUDOR"/>
    <property type="match status" value="1"/>
</dbReference>
<evidence type="ECO:0000313" key="4">
    <source>
        <dbReference type="Proteomes" id="UP000218231"/>
    </source>
</evidence>
<reference evidence="3 4" key="1">
    <citation type="journal article" date="2017" name="Curr. Biol.">
        <title>Genome architecture and evolution of a unichromosomal asexual nematode.</title>
        <authorList>
            <person name="Fradin H."/>
            <person name="Zegar C."/>
            <person name="Gutwein M."/>
            <person name="Lucas J."/>
            <person name="Kovtun M."/>
            <person name="Corcoran D."/>
            <person name="Baugh L.R."/>
            <person name="Kiontke K."/>
            <person name="Gunsalus K."/>
            <person name="Fitch D.H."/>
            <person name="Piano F."/>
        </authorList>
    </citation>
    <scope>NUCLEOTIDE SEQUENCE [LARGE SCALE GENOMIC DNA]</scope>
    <source>
        <strain evidence="3">PF1309</strain>
    </source>
</reference>
<accession>A0A2A2JBD0</accession>
<protein>
    <recommendedName>
        <fullName evidence="2">Tudor domain-containing protein</fullName>
    </recommendedName>
</protein>
<dbReference type="Proteomes" id="UP000218231">
    <property type="component" value="Unassembled WGS sequence"/>
</dbReference>
<feature type="domain" description="Tudor" evidence="2">
    <location>
        <begin position="67"/>
        <end position="121"/>
    </location>
</feature>
<organism evidence="3 4">
    <name type="scientific">Diploscapter pachys</name>
    <dbReference type="NCBI Taxonomy" id="2018661"/>
    <lineage>
        <taxon>Eukaryota</taxon>
        <taxon>Metazoa</taxon>
        <taxon>Ecdysozoa</taxon>
        <taxon>Nematoda</taxon>
        <taxon>Chromadorea</taxon>
        <taxon>Rhabditida</taxon>
        <taxon>Rhabditina</taxon>
        <taxon>Rhabditomorpha</taxon>
        <taxon>Rhabditoidea</taxon>
        <taxon>Rhabditidae</taxon>
        <taxon>Diploscapter</taxon>
    </lineage>
</organism>
<sequence length="143" mass="16248">MIRNAKDEGRLEFHIKGLPSVNVTEGFYDGYISYIRDSTALLAMAAGLSLQKAKPLLSVDKDQLVMFSLAEKDKKSLVRGIVEERRSATIAAVYLIDYGFRMNVNIRLLNQLPNAFRNTPQRQRSRQTRIRSSQTPATKREDS</sequence>
<comment type="caution">
    <text evidence="3">The sequence shown here is derived from an EMBL/GenBank/DDBJ whole genome shotgun (WGS) entry which is preliminary data.</text>
</comment>